<feature type="transmembrane region" description="Helical" evidence="12">
    <location>
        <begin position="353"/>
        <end position="375"/>
    </location>
</feature>
<keyword evidence="9 12" id="KW-1133">Transmembrane helix</keyword>
<gene>
    <name evidence="13" type="primary">cydA_2</name>
    <name evidence="13" type="ORF">BN59_01583</name>
</gene>
<reference evidence="13 14" key="1">
    <citation type="submission" date="2014-06" db="EMBL/GenBank/DDBJ databases">
        <authorList>
            <person name="Urmite Genomes Urmite Genomes"/>
        </authorList>
    </citation>
    <scope>NUCLEOTIDE SEQUENCE [LARGE SCALE GENOMIC DNA]</scope>
</reference>
<evidence type="ECO:0000256" key="11">
    <source>
        <dbReference type="ARBA" id="ARBA00023136"/>
    </source>
</evidence>
<dbReference type="GO" id="GO:0046872">
    <property type="term" value="F:metal ion binding"/>
    <property type="evidence" value="ECO:0007669"/>
    <property type="project" value="UniProtKB-UniRule"/>
</dbReference>
<keyword evidence="14" id="KW-1185">Reference proteome</keyword>
<dbReference type="GO" id="GO:0016682">
    <property type="term" value="F:oxidoreductase activity, acting on diphenols and related substances as donors, oxygen as acceptor"/>
    <property type="evidence" value="ECO:0007669"/>
    <property type="project" value="TreeGrafter"/>
</dbReference>
<evidence type="ECO:0000256" key="1">
    <source>
        <dbReference type="ARBA" id="ARBA00004651"/>
    </source>
</evidence>
<feature type="transmembrane region" description="Helical" evidence="12">
    <location>
        <begin position="20"/>
        <end position="41"/>
    </location>
</feature>
<keyword evidence="4 12" id="KW-1003">Cell membrane</keyword>
<keyword evidence="5 12" id="KW-0349">Heme</keyword>
<dbReference type="GO" id="GO:0020037">
    <property type="term" value="F:heme binding"/>
    <property type="evidence" value="ECO:0007669"/>
    <property type="project" value="TreeGrafter"/>
</dbReference>
<dbReference type="OrthoDB" id="9807042at2"/>
<dbReference type="PANTHER" id="PTHR30365">
    <property type="entry name" value="CYTOCHROME D UBIQUINOL OXIDASE"/>
    <property type="match status" value="1"/>
</dbReference>
<dbReference type="Pfam" id="PF01654">
    <property type="entry name" value="Cyt_bd_oxida_I"/>
    <property type="match status" value="1"/>
</dbReference>
<feature type="transmembrane region" description="Helical" evidence="12">
    <location>
        <begin position="317"/>
        <end position="341"/>
    </location>
</feature>
<keyword evidence="8 12" id="KW-0249">Electron transport</keyword>
<comment type="similarity">
    <text evidence="2 12">Belongs to the cytochrome ubiquinol oxidase subunit 1 family.</text>
</comment>
<accession>A0A078KS58</accession>
<evidence type="ECO:0000256" key="4">
    <source>
        <dbReference type="ARBA" id="ARBA00022475"/>
    </source>
</evidence>
<feature type="transmembrane region" description="Helical" evidence="12">
    <location>
        <begin position="217"/>
        <end position="243"/>
    </location>
</feature>
<dbReference type="GO" id="GO:0070069">
    <property type="term" value="C:cytochrome complex"/>
    <property type="evidence" value="ECO:0007669"/>
    <property type="project" value="UniProtKB-UniRule"/>
</dbReference>
<dbReference type="RefSeq" id="WP_043873865.1">
    <property type="nucleotide sequence ID" value="NZ_CCVW01000002.1"/>
</dbReference>
<keyword evidence="11 12" id="KW-0472">Membrane</keyword>
<evidence type="ECO:0000256" key="7">
    <source>
        <dbReference type="ARBA" id="ARBA00022723"/>
    </source>
</evidence>
<sequence>MLVEILSRIQFGFSIGFHILFPTLNLGLAIFLVIMEAIWLKTKNPIYLEICKLWTKIFALTFGMGVVSGIVLAYQIGTNFGPFIMLFGNVLGALFAYETLTAFFLEAGFLGVMLFGWKRVPPTLHFIATLLVTIGTTISAFWIMSANSWMQTPSGYQLVEGKYIVDSWWGVVFNPSFIPRFIHMLLASYVTTCFVIMAVSGYYLLKEKCDAIAKRCLTFSLWAALILVPLQIGVGDVVGINVYHYQPLKTAAMEGAWQTQKGAPLVLFAIPSQEQQKNFYEIAVPKLASLINTHDWNGELIGLSSVPPAEQPRMLPVFFSFRIMVGIGILMLFTAIVGVILHLKGTLFKHRWFHRWCLAMAPLGFIASIAGWLTAEIGRQPWVVYNLLKTKDAVSSIGYEEVMISFTLLILAYGVVFGFYLYYLLKLIAHGPETLTEEEIEHHAFQYMTDIPEEKK</sequence>
<evidence type="ECO:0000313" key="14">
    <source>
        <dbReference type="Proteomes" id="UP000044071"/>
    </source>
</evidence>
<keyword evidence="7 12" id="KW-0479">Metal-binding</keyword>
<dbReference type="STRING" id="1034943.BN59_01583"/>
<evidence type="ECO:0000313" key="13">
    <source>
        <dbReference type="EMBL" id="CDZ77300.1"/>
    </source>
</evidence>
<protein>
    <submittedName>
        <fullName evidence="13">Cytochrome d ubiquinol oxidase subunit 1</fullName>
    </submittedName>
</protein>
<feature type="transmembrane region" description="Helical" evidence="12">
    <location>
        <begin position="181"/>
        <end position="205"/>
    </location>
</feature>
<name>A0A078KS58_9GAMM</name>
<feature type="transmembrane region" description="Helical" evidence="12">
    <location>
        <begin position="402"/>
        <end position="425"/>
    </location>
</feature>
<evidence type="ECO:0000256" key="2">
    <source>
        <dbReference type="ARBA" id="ARBA00009819"/>
    </source>
</evidence>
<dbReference type="GO" id="GO:0019646">
    <property type="term" value="P:aerobic electron transport chain"/>
    <property type="evidence" value="ECO:0007669"/>
    <property type="project" value="InterPro"/>
</dbReference>
<feature type="transmembrane region" description="Helical" evidence="12">
    <location>
        <begin position="124"/>
        <end position="144"/>
    </location>
</feature>
<evidence type="ECO:0000256" key="8">
    <source>
        <dbReference type="ARBA" id="ARBA00022982"/>
    </source>
</evidence>
<evidence type="ECO:0000256" key="12">
    <source>
        <dbReference type="PIRNR" id="PIRNR006446"/>
    </source>
</evidence>
<dbReference type="EMBL" id="CCSB01000002">
    <property type="protein sequence ID" value="CDZ77300.1"/>
    <property type="molecule type" value="Genomic_DNA"/>
</dbReference>
<evidence type="ECO:0000256" key="3">
    <source>
        <dbReference type="ARBA" id="ARBA00022448"/>
    </source>
</evidence>
<dbReference type="InterPro" id="IPR002585">
    <property type="entry name" value="Cyt-d_ubiquinol_oxidase_su_1"/>
</dbReference>
<feature type="transmembrane region" description="Helical" evidence="12">
    <location>
        <begin position="53"/>
        <end position="74"/>
    </location>
</feature>
<dbReference type="Proteomes" id="UP000044071">
    <property type="component" value="Unassembled WGS sequence"/>
</dbReference>
<keyword evidence="3 12" id="KW-0813">Transport</keyword>
<dbReference type="AlphaFoldDB" id="A0A078KS58"/>
<dbReference type="PIRSF" id="PIRSF006446">
    <property type="entry name" value="Cyt_quinol_oxidase_1"/>
    <property type="match status" value="1"/>
</dbReference>
<dbReference type="GO" id="GO:0005886">
    <property type="term" value="C:plasma membrane"/>
    <property type="evidence" value="ECO:0007669"/>
    <property type="project" value="UniProtKB-SubCell"/>
</dbReference>
<keyword evidence="10 12" id="KW-0408">Iron</keyword>
<evidence type="ECO:0000256" key="9">
    <source>
        <dbReference type="ARBA" id="ARBA00022989"/>
    </source>
</evidence>
<evidence type="ECO:0000256" key="5">
    <source>
        <dbReference type="ARBA" id="ARBA00022617"/>
    </source>
</evidence>
<keyword evidence="6 12" id="KW-0812">Transmembrane</keyword>
<organism evidence="13 14">
    <name type="scientific">Legionella massiliensis</name>
    <dbReference type="NCBI Taxonomy" id="1034943"/>
    <lineage>
        <taxon>Bacteria</taxon>
        <taxon>Pseudomonadati</taxon>
        <taxon>Pseudomonadota</taxon>
        <taxon>Gammaproteobacteria</taxon>
        <taxon>Legionellales</taxon>
        <taxon>Legionellaceae</taxon>
        <taxon>Legionella</taxon>
    </lineage>
</organism>
<dbReference type="GO" id="GO:0009055">
    <property type="term" value="F:electron transfer activity"/>
    <property type="evidence" value="ECO:0007669"/>
    <property type="project" value="UniProtKB-UniRule"/>
</dbReference>
<dbReference type="eggNOG" id="COG1271">
    <property type="taxonomic scope" value="Bacteria"/>
</dbReference>
<evidence type="ECO:0000256" key="6">
    <source>
        <dbReference type="ARBA" id="ARBA00022692"/>
    </source>
</evidence>
<comment type="subcellular location">
    <subcellularLocation>
        <location evidence="12">Cell inner membrane</location>
    </subcellularLocation>
    <subcellularLocation>
        <location evidence="1">Cell membrane</location>
        <topology evidence="1">Multi-pass membrane protein</topology>
    </subcellularLocation>
</comment>
<dbReference type="PANTHER" id="PTHR30365:SF14">
    <property type="entry name" value="CYTOCHROME BD MENAQUINOL OXIDASE SUBUNIT I-RELATED"/>
    <property type="match status" value="1"/>
</dbReference>
<proteinExistence type="inferred from homology"/>
<evidence type="ECO:0000256" key="10">
    <source>
        <dbReference type="ARBA" id="ARBA00023004"/>
    </source>
</evidence>
<feature type="transmembrane region" description="Helical" evidence="12">
    <location>
        <begin position="94"/>
        <end position="117"/>
    </location>
</feature>